<dbReference type="EMBL" id="BQFW01000009">
    <property type="protein sequence ID" value="GJJ74777.1"/>
    <property type="molecule type" value="Genomic_DNA"/>
</dbReference>
<proteinExistence type="predicted"/>
<dbReference type="OrthoDB" id="2410568at2759"/>
<dbReference type="AlphaFoldDB" id="A0A9P3HEC1"/>
<evidence type="ECO:0000313" key="2">
    <source>
        <dbReference type="Proteomes" id="UP000827284"/>
    </source>
</evidence>
<keyword evidence="2" id="KW-1185">Reference proteome</keyword>
<accession>A0A9P3HEC1</accession>
<reference evidence="1" key="2">
    <citation type="journal article" date="2022" name="Microbiol. Resour. Announc.">
        <title>Whole-Genome Sequence of Entomortierella parvispora E1425, a Mucoromycotan Fungus Associated with Burkholderiaceae-Related Endosymbiotic Bacteria.</title>
        <authorList>
            <person name="Herlambang A."/>
            <person name="Guo Y."/>
            <person name="Takashima Y."/>
            <person name="Narisawa K."/>
            <person name="Ohta H."/>
            <person name="Nishizawa T."/>
        </authorList>
    </citation>
    <scope>NUCLEOTIDE SEQUENCE</scope>
    <source>
        <strain evidence="1">E1425</strain>
    </source>
</reference>
<dbReference type="Proteomes" id="UP000827284">
    <property type="component" value="Unassembled WGS sequence"/>
</dbReference>
<sequence>MSSECTFTQPSPLDIPELLHLIASYLYKSDIALCLRVSPMWYQAFLPVLWTELDLFLDPDGYKGPLLLESRKMWPLVRKLYVDCEGNFKMSCGAIRFSNLTHLKVVQYILQHGSRSPLRNERSLVTLIKRHHSTLRDFDSNSDTSTHILQALSKCTQLEKLKLEHQYLRRMEDWMELYESLWSRLESLSFTGTFQFESTSEDIATDAMAMTTFLNKGETIIKELDLRLGGWSEQVVRSIHILLLMKSPKLIRLQLTYFDDPISTLLKIAQMAPFGQHLKELRLHGADMGNKDMQELLQRLPELERFEATNSFMSIELLRSLRTDTPQFLTTFKVLKLVAITEGSGELAQNIMTSMPCLEELVLDHITDVDIKSDGGRWICTGLKKLTIAIVLLEKGTEDMVMELVASLENLTKLNLNENYYGEVPAPVGGRMEDYEPKLSLDHGLGRLKALHRLEEFTPPEHHVQWTEREASWVLKYWVKMRNLTVNANREALDLLEQNPRIHVCW</sequence>
<protein>
    <recommendedName>
        <fullName evidence="3">F-box domain-containing protein</fullName>
    </recommendedName>
</protein>
<dbReference type="InterPro" id="IPR036047">
    <property type="entry name" value="F-box-like_dom_sf"/>
</dbReference>
<reference evidence="1" key="1">
    <citation type="submission" date="2021-11" db="EMBL/GenBank/DDBJ databases">
        <authorList>
            <person name="Herlambang A."/>
            <person name="Guo Y."/>
            <person name="Takashima Y."/>
            <person name="Nishizawa T."/>
        </authorList>
    </citation>
    <scope>NUCLEOTIDE SEQUENCE</scope>
    <source>
        <strain evidence="1">E1425</strain>
    </source>
</reference>
<comment type="caution">
    <text evidence="1">The sequence shown here is derived from an EMBL/GenBank/DDBJ whole genome shotgun (WGS) entry which is preliminary data.</text>
</comment>
<dbReference type="SUPFAM" id="SSF81383">
    <property type="entry name" value="F-box domain"/>
    <property type="match status" value="1"/>
</dbReference>
<dbReference type="InterPro" id="IPR032675">
    <property type="entry name" value="LRR_dom_sf"/>
</dbReference>
<organism evidence="1 2">
    <name type="scientific">Entomortierella parvispora</name>
    <dbReference type="NCBI Taxonomy" id="205924"/>
    <lineage>
        <taxon>Eukaryota</taxon>
        <taxon>Fungi</taxon>
        <taxon>Fungi incertae sedis</taxon>
        <taxon>Mucoromycota</taxon>
        <taxon>Mortierellomycotina</taxon>
        <taxon>Mortierellomycetes</taxon>
        <taxon>Mortierellales</taxon>
        <taxon>Mortierellaceae</taxon>
        <taxon>Entomortierella</taxon>
    </lineage>
</organism>
<evidence type="ECO:0000313" key="1">
    <source>
        <dbReference type="EMBL" id="GJJ74777.1"/>
    </source>
</evidence>
<dbReference type="Gene3D" id="3.80.10.10">
    <property type="entry name" value="Ribonuclease Inhibitor"/>
    <property type="match status" value="1"/>
</dbReference>
<gene>
    <name evidence="1" type="ORF">EMPS_07135</name>
</gene>
<name>A0A9P3HEC1_9FUNG</name>
<evidence type="ECO:0008006" key="3">
    <source>
        <dbReference type="Google" id="ProtNLM"/>
    </source>
</evidence>
<dbReference type="SUPFAM" id="SSF52047">
    <property type="entry name" value="RNI-like"/>
    <property type="match status" value="1"/>
</dbReference>